<dbReference type="Proteomes" id="UP000515160">
    <property type="component" value="Chromosome X"/>
</dbReference>
<gene>
    <name evidence="6" type="primary">LOC117577602</name>
</gene>
<dbReference type="SMART" id="SM00708">
    <property type="entry name" value="PhBP"/>
    <property type="match status" value="1"/>
</dbReference>
<dbReference type="CDD" id="cd23992">
    <property type="entry name" value="PBP_GOBP"/>
    <property type="match status" value="1"/>
</dbReference>
<feature type="chain" id="PRO_5028163593" evidence="4">
    <location>
        <begin position="20"/>
        <end position="141"/>
    </location>
</feature>
<dbReference type="Pfam" id="PF01395">
    <property type="entry name" value="PBP_GOBP"/>
    <property type="match status" value="1"/>
</dbReference>
<evidence type="ECO:0000256" key="3">
    <source>
        <dbReference type="ARBA" id="ARBA00022525"/>
    </source>
</evidence>
<dbReference type="GO" id="GO:0005549">
    <property type="term" value="F:odorant binding"/>
    <property type="evidence" value="ECO:0007669"/>
    <property type="project" value="InterPro"/>
</dbReference>
<dbReference type="GO" id="GO:0005576">
    <property type="term" value="C:extracellular region"/>
    <property type="evidence" value="ECO:0007669"/>
    <property type="project" value="UniProtKB-SubCell"/>
</dbReference>
<dbReference type="SUPFAM" id="SSF47565">
    <property type="entry name" value="Insect pheromone/odorant-binding proteins"/>
    <property type="match status" value="1"/>
</dbReference>
<dbReference type="PANTHER" id="PTHR21364">
    <property type="entry name" value="GENERAL ODORANT-BINDING PROTEIN 19A"/>
    <property type="match status" value="1"/>
</dbReference>
<dbReference type="CTD" id="33037"/>
<organism evidence="5 6">
    <name type="scientific">Drosophila albomicans</name>
    <name type="common">Fruit fly</name>
    <dbReference type="NCBI Taxonomy" id="7291"/>
    <lineage>
        <taxon>Eukaryota</taxon>
        <taxon>Metazoa</taxon>
        <taxon>Ecdysozoa</taxon>
        <taxon>Arthropoda</taxon>
        <taxon>Hexapoda</taxon>
        <taxon>Insecta</taxon>
        <taxon>Pterygota</taxon>
        <taxon>Neoptera</taxon>
        <taxon>Endopterygota</taxon>
        <taxon>Diptera</taxon>
        <taxon>Brachycera</taxon>
        <taxon>Muscomorpha</taxon>
        <taxon>Ephydroidea</taxon>
        <taxon>Drosophilidae</taxon>
        <taxon>Drosophila</taxon>
    </lineage>
</organism>
<comment type="subcellular location">
    <subcellularLocation>
        <location evidence="1">Secreted</location>
    </subcellularLocation>
</comment>
<keyword evidence="5" id="KW-1185">Reference proteome</keyword>
<dbReference type="GO" id="GO:0035275">
    <property type="term" value="F:dibutyl phthalate binding"/>
    <property type="evidence" value="ECO:0007669"/>
    <property type="project" value="TreeGrafter"/>
</dbReference>
<comment type="similarity">
    <text evidence="2">Belongs to the PBP/GOBP family.</text>
</comment>
<evidence type="ECO:0000313" key="6">
    <source>
        <dbReference type="RefSeq" id="XP_034118339.1"/>
    </source>
</evidence>
<name>A0A6P8XY98_DROAB</name>
<keyword evidence="3" id="KW-0964">Secreted</keyword>
<dbReference type="PANTHER" id="PTHR21364:SF2">
    <property type="entry name" value="GENERAL ODORANT-BINDING PROTEIN 19A"/>
    <property type="match status" value="1"/>
</dbReference>
<dbReference type="InterPro" id="IPR006170">
    <property type="entry name" value="PBP/GOBP"/>
</dbReference>
<dbReference type="GeneID" id="117577602"/>
<dbReference type="InterPro" id="IPR036728">
    <property type="entry name" value="PBP_GOBP_sf"/>
</dbReference>
<dbReference type="GO" id="GO:0007608">
    <property type="term" value="P:sensory perception of smell"/>
    <property type="evidence" value="ECO:0007669"/>
    <property type="project" value="TreeGrafter"/>
</dbReference>
<evidence type="ECO:0000256" key="1">
    <source>
        <dbReference type="ARBA" id="ARBA00004613"/>
    </source>
</evidence>
<dbReference type="AlphaFoldDB" id="A0A6P8XY98"/>
<evidence type="ECO:0000256" key="2">
    <source>
        <dbReference type="ARBA" id="ARBA00008098"/>
    </source>
</evidence>
<dbReference type="FunFam" id="1.10.238.20:FF:000001">
    <property type="entry name" value="General odorant-binding protein lush"/>
    <property type="match status" value="1"/>
</dbReference>
<feature type="signal peptide" evidence="4">
    <location>
        <begin position="1"/>
        <end position="19"/>
    </location>
</feature>
<protein>
    <submittedName>
        <fullName evidence="6">General odorant-binding protein 19a</fullName>
    </submittedName>
</protein>
<accession>A0A6P8XY98</accession>
<dbReference type="RefSeq" id="XP_034118339.1">
    <property type="nucleotide sequence ID" value="XM_034262448.2"/>
</dbReference>
<dbReference type="GO" id="GO:0042048">
    <property type="term" value="P:olfactory behavior"/>
    <property type="evidence" value="ECO:0007669"/>
    <property type="project" value="TreeGrafter"/>
</dbReference>
<evidence type="ECO:0000256" key="4">
    <source>
        <dbReference type="SAM" id="SignalP"/>
    </source>
</evidence>
<dbReference type="OrthoDB" id="6610259at2759"/>
<dbReference type="Gene3D" id="1.10.238.20">
    <property type="entry name" value="Pheromone/general odorant binding protein domain"/>
    <property type="match status" value="1"/>
</dbReference>
<reference evidence="6" key="1">
    <citation type="submission" date="2025-08" db="UniProtKB">
        <authorList>
            <consortium name="RefSeq"/>
        </authorList>
    </citation>
    <scope>IDENTIFICATION</scope>
    <source>
        <strain evidence="6">15112-1751.03</strain>
        <tissue evidence="6">Whole Adult</tissue>
    </source>
</reference>
<keyword evidence="4" id="KW-0732">Signal</keyword>
<proteinExistence type="inferred from homology"/>
<evidence type="ECO:0000313" key="5">
    <source>
        <dbReference type="Proteomes" id="UP000515160"/>
    </source>
</evidence>
<sequence>MRFDLLISYLLLGLPLCWAGATEEQMWAAGKLMRDVCFPKFPKVSVATADSIHDGVIPDDKDSKCYINCILEMMQTIKKGKLQLESSLKQVELLLPDKYKPSYRTGIDLCKDSTNGIKNNCDAGHALLTCLRANIDVFVFP</sequence>